<evidence type="ECO:0000313" key="1">
    <source>
        <dbReference type="EMBL" id="JAE16209.1"/>
    </source>
</evidence>
<reference evidence="1" key="2">
    <citation type="journal article" date="2015" name="Data Brief">
        <title>Shoot transcriptome of the giant reed, Arundo donax.</title>
        <authorList>
            <person name="Barrero R.A."/>
            <person name="Guerrero F.D."/>
            <person name="Moolhuijzen P."/>
            <person name="Goolsby J.A."/>
            <person name="Tidwell J."/>
            <person name="Bellgard S.E."/>
            <person name="Bellgard M.I."/>
        </authorList>
    </citation>
    <scope>NUCLEOTIDE SEQUENCE</scope>
    <source>
        <tissue evidence="1">Shoot tissue taken approximately 20 cm above the soil surface</tissue>
    </source>
</reference>
<organism evidence="1">
    <name type="scientific">Arundo donax</name>
    <name type="common">Giant reed</name>
    <name type="synonym">Donax arundinaceus</name>
    <dbReference type="NCBI Taxonomy" id="35708"/>
    <lineage>
        <taxon>Eukaryota</taxon>
        <taxon>Viridiplantae</taxon>
        <taxon>Streptophyta</taxon>
        <taxon>Embryophyta</taxon>
        <taxon>Tracheophyta</taxon>
        <taxon>Spermatophyta</taxon>
        <taxon>Magnoliopsida</taxon>
        <taxon>Liliopsida</taxon>
        <taxon>Poales</taxon>
        <taxon>Poaceae</taxon>
        <taxon>PACMAD clade</taxon>
        <taxon>Arundinoideae</taxon>
        <taxon>Arundineae</taxon>
        <taxon>Arundo</taxon>
    </lineage>
</organism>
<dbReference type="EMBL" id="GBRH01181687">
    <property type="protein sequence ID" value="JAE16209.1"/>
    <property type="molecule type" value="Transcribed_RNA"/>
</dbReference>
<sequence>MGYIEDYAG</sequence>
<name>A0A0A9FYD6_ARUDO</name>
<accession>A0A0A9FYD6</accession>
<protein>
    <submittedName>
        <fullName evidence="1">Uncharacterized protein</fullName>
    </submittedName>
</protein>
<reference evidence="1" key="1">
    <citation type="submission" date="2014-09" db="EMBL/GenBank/DDBJ databases">
        <authorList>
            <person name="Magalhaes I.L.F."/>
            <person name="Oliveira U."/>
            <person name="Santos F.R."/>
            <person name="Vidigal T.H.D.A."/>
            <person name="Brescovit A.D."/>
            <person name="Santos A.J."/>
        </authorList>
    </citation>
    <scope>NUCLEOTIDE SEQUENCE</scope>
    <source>
        <tissue evidence="1">Shoot tissue taken approximately 20 cm above the soil surface</tissue>
    </source>
</reference>
<proteinExistence type="predicted"/>